<sequence>MSVTMNNGLDPKEEAYSALRAYVDEDGDVWLYIRGRFRYLREEGEWSEDGDIEAIGQNLVELSEYATIAIKEAFRDVQL</sequence>
<dbReference type="KEGG" id="vg:54998122"/>
<dbReference type="GeneID" id="54998122"/>
<evidence type="ECO:0000313" key="1">
    <source>
        <dbReference type="EMBL" id="AXH70519.1"/>
    </source>
</evidence>
<keyword evidence="2" id="KW-1185">Reference proteome</keyword>
<proteinExistence type="predicted"/>
<dbReference type="RefSeq" id="YP_009807247.1">
    <property type="nucleotide sequence ID" value="NC_048021.1"/>
</dbReference>
<reference evidence="2" key="1">
    <citation type="submission" date="2018-07" db="EMBL/GenBank/DDBJ databases">
        <authorList>
            <person name="Quirk P.G."/>
            <person name="Krulwich T.A."/>
        </authorList>
    </citation>
    <scope>NUCLEOTIDE SEQUENCE [LARGE SCALE GENOMIC DNA]</scope>
</reference>
<protein>
    <submittedName>
        <fullName evidence="1">Uncharacterized protein</fullName>
    </submittedName>
</protein>
<organism evidence="1 2">
    <name type="scientific">Gordonia phage Daredevil</name>
    <dbReference type="NCBI Taxonomy" id="2283286"/>
    <lineage>
        <taxon>Viruses</taxon>
        <taxon>Duplodnaviria</taxon>
        <taxon>Heunggongvirae</taxon>
        <taxon>Uroviricota</taxon>
        <taxon>Caudoviricetes</taxon>
        <taxon>Daredevilvirus</taxon>
        <taxon>Daredevilvirus daredevil</taxon>
    </lineage>
</organism>
<accession>A0A345MIY8</accession>
<dbReference type="Proteomes" id="UP000257597">
    <property type="component" value="Segment"/>
</dbReference>
<evidence type="ECO:0000313" key="2">
    <source>
        <dbReference type="Proteomes" id="UP000257597"/>
    </source>
</evidence>
<gene>
    <name evidence="1" type="primary">133</name>
    <name evidence="1" type="ORF">SEA_DAREDEVIL_133</name>
</gene>
<name>A0A345MIY8_9CAUD</name>
<dbReference type="EMBL" id="MH590603">
    <property type="protein sequence ID" value="AXH70519.1"/>
    <property type="molecule type" value="Genomic_DNA"/>
</dbReference>